<accession>A0A072TYR5</accession>
<gene>
    <name evidence="1" type="ordered locus">MTR_7g055787</name>
</gene>
<name>A0A072TYR5_MEDTR</name>
<dbReference type="HOGENOM" id="CLU_1770825_0_0_1"/>
<reference evidence="2" key="3">
    <citation type="submission" date="2015-04" db="UniProtKB">
        <authorList>
            <consortium name="EnsemblPlants"/>
        </authorList>
    </citation>
    <scope>IDENTIFICATION</scope>
    <source>
        <strain evidence="2">cv. Jemalong A17</strain>
    </source>
</reference>
<evidence type="ECO:0000313" key="3">
    <source>
        <dbReference type="Proteomes" id="UP000002051"/>
    </source>
</evidence>
<dbReference type="AlphaFoldDB" id="A0A072TYR5"/>
<keyword evidence="3" id="KW-1185">Reference proteome</keyword>
<dbReference type="Proteomes" id="UP000002051">
    <property type="component" value="Unassembled WGS sequence"/>
</dbReference>
<reference evidence="1 3" key="2">
    <citation type="journal article" date="2014" name="BMC Genomics">
        <title>An improved genome release (version Mt4.0) for the model legume Medicago truncatula.</title>
        <authorList>
            <person name="Tang H."/>
            <person name="Krishnakumar V."/>
            <person name="Bidwell S."/>
            <person name="Rosen B."/>
            <person name="Chan A."/>
            <person name="Zhou S."/>
            <person name="Gentzbittel L."/>
            <person name="Childs K.L."/>
            <person name="Yandell M."/>
            <person name="Gundlach H."/>
            <person name="Mayer K.F."/>
            <person name="Schwartz D.C."/>
            <person name="Town C.D."/>
        </authorList>
    </citation>
    <scope>GENOME REANNOTATION</scope>
    <source>
        <strain evidence="1">A17</strain>
        <strain evidence="2 3">cv. Jemalong A17</strain>
    </source>
</reference>
<reference evidence="1 3" key="1">
    <citation type="journal article" date="2011" name="Nature">
        <title>The Medicago genome provides insight into the evolution of rhizobial symbioses.</title>
        <authorList>
            <person name="Young N.D."/>
            <person name="Debelle F."/>
            <person name="Oldroyd G.E."/>
            <person name="Geurts R."/>
            <person name="Cannon S.B."/>
            <person name="Udvardi M.K."/>
            <person name="Benedito V.A."/>
            <person name="Mayer K.F."/>
            <person name="Gouzy J."/>
            <person name="Schoof H."/>
            <person name="Van de Peer Y."/>
            <person name="Proost S."/>
            <person name="Cook D.R."/>
            <person name="Meyers B.C."/>
            <person name="Spannagl M."/>
            <person name="Cheung F."/>
            <person name="De Mita S."/>
            <person name="Krishnakumar V."/>
            <person name="Gundlach H."/>
            <person name="Zhou S."/>
            <person name="Mudge J."/>
            <person name="Bharti A.K."/>
            <person name="Murray J.D."/>
            <person name="Naoumkina M.A."/>
            <person name="Rosen B."/>
            <person name="Silverstein K.A."/>
            <person name="Tang H."/>
            <person name="Rombauts S."/>
            <person name="Zhao P.X."/>
            <person name="Zhou P."/>
            <person name="Barbe V."/>
            <person name="Bardou P."/>
            <person name="Bechner M."/>
            <person name="Bellec A."/>
            <person name="Berger A."/>
            <person name="Berges H."/>
            <person name="Bidwell S."/>
            <person name="Bisseling T."/>
            <person name="Choisne N."/>
            <person name="Couloux A."/>
            <person name="Denny R."/>
            <person name="Deshpande S."/>
            <person name="Dai X."/>
            <person name="Doyle J.J."/>
            <person name="Dudez A.M."/>
            <person name="Farmer A.D."/>
            <person name="Fouteau S."/>
            <person name="Franken C."/>
            <person name="Gibelin C."/>
            <person name="Gish J."/>
            <person name="Goldstein S."/>
            <person name="Gonzalez A.J."/>
            <person name="Green P.J."/>
            <person name="Hallab A."/>
            <person name="Hartog M."/>
            <person name="Hua A."/>
            <person name="Humphray S.J."/>
            <person name="Jeong D.H."/>
            <person name="Jing Y."/>
            <person name="Jocker A."/>
            <person name="Kenton S.M."/>
            <person name="Kim D.J."/>
            <person name="Klee K."/>
            <person name="Lai H."/>
            <person name="Lang C."/>
            <person name="Lin S."/>
            <person name="Macmil S.L."/>
            <person name="Magdelenat G."/>
            <person name="Matthews L."/>
            <person name="McCorrison J."/>
            <person name="Monaghan E.L."/>
            <person name="Mun J.H."/>
            <person name="Najar F.Z."/>
            <person name="Nicholson C."/>
            <person name="Noirot C."/>
            <person name="O'Bleness M."/>
            <person name="Paule C.R."/>
            <person name="Poulain J."/>
            <person name="Prion F."/>
            <person name="Qin B."/>
            <person name="Qu C."/>
            <person name="Retzel E.F."/>
            <person name="Riddle C."/>
            <person name="Sallet E."/>
            <person name="Samain S."/>
            <person name="Samson N."/>
            <person name="Sanders I."/>
            <person name="Saurat O."/>
            <person name="Scarpelli C."/>
            <person name="Schiex T."/>
            <person name="Segurens B."/>
            <person name="Severin A.J."/>
            <person name="Sherrier D.J."/>
            <person name="Shi R."/>
            <person name="Sims S."/>
            <person name="Singer S.R."/>
            <person name="Sinharoy S."/>
            <person name="Sterck L."/>
            <person name="Viollet A."/>
            <person name="Wang B.B."/>
            <person name="Wang K."/>
            <person name="Wang M."/>
            <person name="Wang X."/>
            <person name="Warfsmann J."/>
            <person name="Weissenbach J."/>
            <person name="White D.D."/>
            <person name="White J.D."/>
            <person name="Wiley G.B."/>
            <person name="Wincker P."/>
            <person name="Xing Y."/>
            <person name="Yang L."/>
            <person name="Yao Z."/>
            <person name="Ying F."/>
            <person name="Zhai J."/>
            <person name="Zhou L."/>
            <person name="Zuber A."/>
            <person name="Denarie J."/>
            <person name="Dixon R.A."/>
            <person name="May G.D."/>
            <person name="Schwartz D.C."/>
            <person name="Rogers J."/>
            <person name="Quetier F."/>
            <person name="Town C.D."/>
            <person name="Roe B.A."/>
        </authorList>
    </citation>
    <scope>NUCLEOTIDE SEQUENCE [LARGE SCALE GENOMIC DNA]</scope>
    <source>
        <strain evidence="1">A17</strain>
        <strain evidence="2 3">cv. Jemalong A17</strain>
    </source>
</reference>
<sequence>MSINLRIEYDNEYDLVINKSRRLITIVTIKSVKEAKEAKKVSPEEIQQVSFMDEVSVKFKDKNTFRRRDRVMIKSHELFYPPTLMHKAWYVPFEINRICKNNRVEIKDHTRWMTKVPIEEVMHVRDYITCLSSWREKPSAPGSEFNT</sequence>
<dbReference type="EMBL" id="CM001223">
    <property type="protein sequence ID" value="KEH22577.1"/>
    <property type="molecule type" value="Genomic_DNA"/>
</dbReference>
<evidence type="ECO:0000313" key="2">
    <source>
        <dbReference type="EnsemblPlants" id="KEH22577"/>
    </source>
</evidence>
<protein>
    <submittedName>
        <fullName evidence="1 2">Uncharacterized protein</fullName>
    </submittedName>
</protein>
<proteinExistence type="predicted"/>
<organism evidence="1 3">
    <name type="scientific">Medicago truncatula</name>
    <name type="common">Barrel medic</name>
    <name type="synonym">Medicago tribuloides</name>
    <dbReference type="NCBI Taxonomy" id="3880"/>
    <lineage>
        <taxon>Eukaryota</taxon>
        <taxon>Viridiplantae</taxon>
        <taxon>Streptophyta</taxon>
        <taxon>Embryophyta</taxon>
        <taxon>Tracheophyta</taxon>
        <taxon>Spermatophyta</taxon>
        <taxon>Magnoliopsida</taxon>
        <taxon>eudicotyledons</taxon>
        <taxon>Gunneridae</taxon>
        <taxon>Pentapetalae</taxon>
        <taxon>rosids</taxon>
        <taxon>fabids</taxon>
        <taxon>Fabales</taxon>
        <taxon>Fabaceae</taxon>
        <taxon>Papilionoideae</taxon>
        <taxon>50 kb inversion clade</taxon>
        <taxon>NPAAA clade</taxon>
        <taxon>Hologalegina</taxon>
        <taxon>IRL clade</taxon>
        <taxon>Trifolieae</taxon>
        <taxon>Medicago</taxon>
    </lineage>
</organism>
<evidence type="ECO:0000313" key="1">
    <source>
        <dbReference type="EMBL" id="KEH22577.1"/>
    </source>
</evidence>
<dbReference type="EnsemblPlants" id="KEH22577">
    <property type="protein sequence ID" value="KEH22577"/>
    <property type="gene ID" value="MTR_7g055787"/>
</dbReference>